<name>A0A2T0T1J3_9PSEU</name>
<dbReference type="CDD" id="cd04301">
    <property type="entry name" value="NAT_SF"/>
    <property type="match status" value="1"/>
</dbReference>
<dbReference type="InterPro" id="IPR016181">
    <property type="entry name" value="Acyl_CoA_acyltransferase"/>
</dbReference>
<proteinExistence type="predicted"/>
<keyword evidence="2" id="KW-0012">Acyltransferase</keyword>
<sequence length="162" mass="18165">MLGWQEGLLGDVWEFRQATAEDAGWLADLKVEVMRPDLERLGYWDPPWARDRFLAAFVPANTLVVVLDDEDVGCVAVREEPDARWLEHFYLSPSVQGRGLGSGVLAAVLERCAPDLPVRLSINRGSRVRALYERHGFRHVEDHANGVDLIFERDTAGPVADT</sequence>
<dbReference type="AlphaFoldDB" id="A0A2T0T1J3"/>
<organism evidence="2 3">
    <name type="scientific">Umezawaea tangerina</name>
    <dbReference type="NCBI Taxonomy" id="84725"/>
    <lineage>
        <taxon>Bacteria</taxon>
        <taxon>Bacillati</taxon>
        <taxon>Actinomycetota</taxon>
        <taxon>Actinomycetes</taxon>
        <taxon>Pseudonocardiales</taxon>
        <taxon>Pseudonocardiaceae</taxon>
        <taxon>Umezawaea</taxon>
    </lineage>
</organism>
<dbReference type="Gene3D" id="3.40.630.30">
    <property type="match status" value="1"/>
</dbReference>
<keyword evidence="3" id="KW-1185">Reference proteome</keyword>
<reference evidence="2 3" key="1">
    <citation type="submission" date="2018-03" db="EMBL/GenBank/DDBJ databases">
        <title>Genomic Encyclopedia of Archaeal and Bacterial Type Strains, Phase II (KMG-II): from individual species to whole genera.</title>
        <authorList>
            <person name="Goeker M."/>
        </authorList>
    </citation>
    <scope>NUCLEOTIDE SEQUENCE [LARGE SCALE GENOMIC DNA]</scope>
    <source>
        <strain evidence="2 3">DSM 44720</strain>
    </source>
</reference>
<evidence type="ECO:0000313" key="2">
    <source>
        <dbReference type="EMBL" id="PRY39521.1"/>
    </source>
</evidence>
<dbReference type="SUPFAM" id="SSF55729">
    <property type="entry name" value="Acyl-CoA N-acyltransferases (Nat)"/>
    <property type="match status" value="1"/>
</dbReference>
<dbReference type="PROSITE" id="PS51186">
    <property type="entry name" value="GNAT"/>
    <property type="match status" value="1"/>
</dbReference>
<keyword evidence="2" id="KW-0808">Transferase</keyword>
<accession>A0A2T0T1J3</accession>
<evidence type="ECO:0000259" key="1">
    <source>
        <dbReference type="PROSITE" id="PS51186"/>
    </source>
</evidence>
<dbReference type="GO" id="GO:0016747">
    <property type="term" value="F:acyltransferase activity, transferring groups other than amino-acyl groups"/>
    <property type="evidence" value="ECO:0007669"/>
    <property type="project" value="InterPro"/>
</dbReference>
<comment type="caution">
    <text evidence="2">The sequence shown here is derived from an EMBL/GenBank/DDBJ whole genome shotgun (WGS) entry which is preliminary data.</text>
</comment>
<feature type="domain" description="N-acetyltransferase" evidence="1">
    <location>
        <begin position="13"/>
        <end position="156"/>
    </location>
</feature>
<dbReference type="InterPro" id="IPR000182">
    <property type="entry name" value="GNAT_dom"/>
</dbReference>
<protein>
    <submittedName>
        <fullName evidence="2">L-amino acid N-acyltransferase YncA</fullName>
    </submittedName>
</protein>
<dbReference type="Pfam" id="PF13508">
    <property type="entry name" value="Acetyltransf_7"/>
    <property type="match status" value="1"/>
</dbReference>
<evidence type="ECO:0000313" key="3">
    <source>
        <dbReference type="Proteomes" id="UP000239494"/>
    </source>
</evidence>
<dbReference type="EMBL" id="PVTF01000007">
    <property type="protein sequence ID" value="PRY39521.1"/>
    <property type="molecule type" value="Genomic_DNA"/>
</dbReference>
<dbReference type="Proteomes" id="UP000239494">
    <property type="component" value="Unassembled WGS sequence"/>
</dbReference>
<gene>
    <name evidence="2" type="ORF">CLV43_107104</name>
</gene>